<dbReference type="GO" id="GO:0005524">
    <property type="term" value="F:ATP binding"/>
    <property type="evidence" value="ECO:0007669"/>
    <property type="project" value="UniProtKB-KW"/>
</dbReference>
<comment type="pathway">
    <text evidence="2">Glycolipid biosynthesis; lipid IV(A) biosynthesis; lipid IV(A) from (3R)-3-hydroxytetradecanoyl-[acyl-carrier-protein] and UDP-N-acetyl-alpha-D-glucosamine: step 6/6.</text>
</comment>
<dbReference type="GO" id="GO:0009244">
    <property type="term" value="P:lipopolysaccharide core region biosynthetic process"/>
    <property type="evidence" value="ECO:0007669"/>
    <property type="project" value="TreeGrafter"/>
</dbReference>
<dbReference type="EMBL" id="AONC01000098">
    <property type="protein sequence ID" value="EXJ11769.1"/>
    <property type="molecule type" value="Genomic_DNA"/>
</dbReference>
<dbReference type="Proteomes" id="UP000019460">
    <property type="component" value="Unassembled WGS sequence"/>
</dbReference>
<evidence type="ECO:0000256" key="5">
    <source>
        <dbReference type="ARBA" id="ARBA00022516"/>
    </source>
</evidence>
<evidence type="ECO:0000256" key="3">
    <source>
        <dbReference type="ARBA" id="ARBA00012071"/>
    </source>
</evidence>
<proteinExistence type="predicted"/>
<evidence type="ECO:0000313" key="13">
    <source>
        <dbReference type="EMBL" id="EXJ11769.1"/>
    </source>
</evidence>
<evidence type="ECO:0000256" key="7">
    <source>
        <dbReference type="ARBA" id="ARBA00022679"/>
    </source>
</evidence>
<dbReference type="STRING" id="1249627.D779_0143"/>
<evidence type="ECO:0000256" key="9">
    <source>
        <dbReference type="ARBA" id="ARBA00022777"/>
    </source>
</evidence>
<evidence type="ECO:0000256" key="8">
    <source>
        <dbReference type="ARBA" id="ARBA00022741"/>
    </source>
</evidence>
<dbReference type="UniPathway" id="UPA00359">
    <property type="reaction ID" value="UER00482"/>
</dbReference>
<dbReference type="PANTHER" id="PTHR42724:SF1">
    <property type="entry name" value="TETRAACYLDISACCHARIDE 4'-KINASE, MITOCHONDRIAL-RELATED"/>
    <property type="match status" value="1"/>
</dbReference>
<evidence type="ECO:0000256" key="10">
    <source>
        <dbReference type="ARBA" id="ARBA00022840"/>
    </source>
</evidence>
<name>W9UXG4_9GAMM</name>
<dbReference type="PANTHER" id="PTHR42724">
    <property type="entry name" value="TETRAACYLDISACCHARIDE 4'-KINASE"/>
    <property type="match status" value="1"/>
</dbReference>
<dbReference type="GO" id="GO:0009029">
    <property type="term" value="F:lipid-A 4'-kinase activity"/>
    <property type="evidence" value="ECO:0007669"/>
    <property type="project" value="UniProtKB-UniRule"/>
</dbReference>
<keyword evidence="5" id="KW-0444">Lipid biosynthesis</keyword>
<comment type="function">
    <text evidence="1">Transfers the gamma-phosphate of ATP to the 4'-position of a tetraacyldisaccharide 1-phosphate intermediate (termed DS-1-P) to form tetraacyldisaccharide 1,4'-bis-phosphate (lipid IVA).</text>
</comment>
<gene>
    <name evidence="13" type="ORF">D779_0143</name>
</gene>
<comment type="caution">
    <text evidence="13">The sequence shown here is derived from an EMBL/GenBank/DDBJ whole genome shotgun (WGS) entry which is preliminary data.</text>
</comment>
<organism evidence="13 14">
    <name type="scientific">Imhoffiella purpurea</name>
    <dbReference type="NCBI Taxonomy" id="1249627"/>
    <lineage>
        <taxon>Bacteria</taxon>
        <taxon>Pseudomonadati</taxon>
        <taxon>Pseudomonadota</taxon>
        <taxon>Gammaproteobacteria</taxon>
        <taxon>Chromatiales</taxon>
        <taxon>Chromatiaceae</taxon>
        <taxon>Imhoffiella</taxon>
    </lineage>
</organism>
<accession>W9UXG4</accession>
<evidence type="ECO:0000256" key="2">
    <source>
        <dbReference type="ARBA" id="ARBA00004870"/>
    </source>
</evidence>
<dbReference type="eggNOG" id="COG1663">
    <property type="taxonomic scope" value="Bacteria"/>
</dbReference>
<evidence type="ECO:0000256" key="4">
    <source>
        <dbReference type="ARBA" id="ARBA00016436"/>
    </source>
</evidence>
<evidence type="ECO:0000256" key="12">
    <source>
        <dbReference type="NCBIfam" id="TIGR00682"/>
    </source>
</evidence>
<evidence type="ECO:0000256" key="6">
    <source>
        <dbReference type="ARBA" id="ARBA00022556"/>
    </source>
</evidence>
<dbReference type="PATRIC" id="fig|1249627.3.peg.4180"/>
<keyword evidence="11" id="KW-0443">Lipid metabolism</keyword>
<keyword evidence="10" id="KW-0067">ATP-binding</keyword>
<dbReference type="AlphaFoldDB" id="W9UXG4"/>
<dbReference type="InterPro" id="IPR003758">
    <property type="entry name" value="LpxK"/>
</dbReference>
<keyword evidence="9 13" id="KW-0418">Kinase</keyword>
<dbReference type="GO" id="GO:0005886">
    <property type="term" value="C:plasma membrane"/>
    <property type="evidence" value="ECO:0007669"/>
    <property type="project" value="TreeGrafter"/>
</dbReference>
<protein>
    <recommendedName>
        <fullName evidence="4 12">Tetraacyldisaccharide 4'-kinase</fullName>
        <ecNumber evidence="3 12">2.7.1.130</ecNumber>
    </recommendedName>
</protein>
<evidence type="ECO:0000256" key="1">
    <source>
        <dbReference type="ARBA" id="ARBA00002274"/>
    </source>
</evidence>
<evidence type="ECO:0000256" key="11">
    <source>
        <dbReference type="ARBA" id="ARBA00023098"/>
    </source>
</evidence>
<keyword evidence="6" id="KW-0441">Lipid A biosynthesis</keyword>
<keyword evidence="14" id="KW-1185">Reference proteome</keyword>
<keyword evidence="7" id="KW-0808">Transferase</keyword>
<dbReference type="EC" id="2.7.1.130" evidence="3 12"/>
<sequence length="206" mass="22087">MVVAGPDRVAAGRLALESEDCDILISDDGLQHYRLQRDLEVVLVDAERGFGNGRCLPSGPLREPTGRLESVDLVIYKAAAEAPEPAMRLVPGELVSLGHPESTRPLSALAGVRVCAVAGIGNPGPFFASLREAGLDPTERPYPDHHDFSAEEVAAWPHLPVIMTEKDAVKCAPYARGDHWYLPVEAELDASLLDDLLSKLAGPTHG</sequence>
<keyword evidence="8" id="KW-0547">Nucleotide-binding</keyword>
<dbReference type="GO" id="GO:0009245">
    <property type="term" value="P:lipid A biosynthetic process"/>
    <property type="evidence" value="ECO:0007669"/>
    <property type="project" value="UniProtKB-UniRule"/>
</dbReference>
<evidence type="ECO:0000313" key="14">
    <source>
        <dbReference type="Proteomes" id="UP000019460"/>
    </source>
</evidence>
<dbReference type="NCBIfam" id="TIGR00682">
    <property type="entry name" value="lpxK"/>
    <property type="match status" value="1"/>
</dbReference>
<reference evidence="13 14" key="1">
    <citation type="submission" date="2012-11" db="EMBL/GenBank/DDBJ databases">
        <title>Genome assembly of Thiorhodococcus sp. AK35.</title>
        <authorList>
            <person name="Nupur N."/>
            <person name="Khatri I."/>
            <person name="Subramanian S."/>
            <person name="Pinnaka A."/>
        </authorList>
    </citation>
    <scope>NUCLEOTIDE SEQUENCE [LARGE SCALE GENOMIC DNA]</scope>
    <source>
        <strain evidence="13 14">AK35</strain>
    </source>
</reference>
<dbReference type="Pfam" id="PF02606">
    <property type="entry name" value="LpxK"/>
    <property type="match status" value="1"/>
</dbReference>